<evidence type="ECO:0000313" key="2">
    <source>
        <dbReference type="EMBL" id="KZS48812.1"/>
    </source>
</evidence>
<dbReference type="AlphaFoldDB" id="A0A163M7G6"/>
<reference evidence="2" key="1">
    <citation type="journal article" date="2016" name="Genome Announc.">
        <title>Draft genomes of two strains of Paenibacillus glucanolyticus with capability to degrade lignocellulose.</title>
        <authorList>
            <person name="Mathews S.L."/>
            <person name="Pawlak J."/>
            <person name="Grunden A.M."/>
        </authorList>
    </citation>
    <scope>NUCLEOTIDE SEQUENCE [LARGE SCALE GENOMIC DNA]</scope>
    <source>
        <strain evidence="2">SLM1</strain>
    </source>
</reference>
<dbReference type="RefSeq" id="WP_063479579.1">
    <property type="nucleotide sequence ID" value="NZ_CP147845.1"/>
</dbReference>
<gene>
    <name evidence="2" type="ORF">AWU65_24175</name>
</gene>
<feature type="transmembrane region" description="Helical" evidence="1">
    <location>
        <begin position="183"/>
        <end position="202"/>
    </location>
</feature>
<evidence type="ECO:0000256" key="1">
    <source>
        <dbReference type="SAM" id="Phobius"/>
    </source>
</evidence>
<keyword evidence="1" id="KW-1133">Transmembrane helix</keyword>
<accession>A0A163M7G6</accession>
<dbReference type="GeneID" id="97555604"/>
<keyword evidence="3" id="KW-1185">Reference proteome</keyword>
<keyword evidence="1" id="KW-0812">Transmembrane</keyword>
<sequence length="218" mass="24362">MFTERSRRKAARRVKAGNGRPLKDFRWWQPLSRALFYLPLTNDDDRQVVFAVDVSYWQQFLADDGKGKAHLYLDGKHHTESKLPAAFPVAGGTIEVASTVFGLKRCHYVTDEGAVHQLIPDESSAEGRRARLDREHPSLSRWIGFISLIMLIVPMILAIPQIIDSLTHVPLIAQHLGTFNSPIALPLWLNIALGLCAAAGSVERATRLQWNALLDGSF</sequence>
<comment type="caution">
    <text evidence="2">The sequence shown here is derived from an EMBL/GenBank/DDBJ whole genome shotgun (WGS) entry which is preliminary data.</text>
</comment>
<evidence type="ECO:0000313" key="3">
    <source>
        <dbReference type="Proteomes" id="UP000076796"/>
    </source>
</evidence>
<dbReference type="Proteomes" id="UP000076796">
    <property type="component" value="Unassembled WGS sequence"/>
</dbReference>
<proteinExistence type="predicted"/>
<keyword evidence="1" id="KW-0472">Membrane</keyword>
<dbReference type="EMBL" id="LWMH01000001">
    <property type="protein sequence ID" value="KZS48812.1"/>
    <property type="molecule type" value="Genomic_DNA"/>
</dbReference>
<name>A0A163M7G6_9BACL</name>
<feature type="transmembrane region" description="Helical" evidence="1">
    <location>
        <begin position="139"/>
        <end position="163"/>
    </location>
</feature>
<organism evidence="2 3">
    <name type="scientific">Paenibacillus glucanolyticus</name>
    <dbReference type="NCBI Taxonomy" id="59843"/>
    <lineage>
        <taxon>Bacteria</taxon>
        <taxon>Bacillati</taxon>
        <taxon>Bacillota</taxon>
        <taxon>Bacilli</taxon>
        <taxon>Bacillales</taxon>
        <taxon>Paenibacillaceae</taxon>
        <taxon>Paenibacillus</taxon>
    </lineage>
</organism>
<dbReference type="OrthoDB" id="2716688at2"/>
<protein>
    <submittedName>
        <fullName evidence="2">Uncharacterized protein</fullName>
    </submittedName>
</protein>